<evidence type="ECO:0000313" key="2">
    <source>
        <dbReference type="Proteomes" id="UP000789405"/>
    </source>
</evidence>
<protein>
    <submittedName>
        <fullName evidence="1">1897_t:CDS:1</fullName>
    </submittedName>
</protein>
<gene>
    <name evidence="1" type="ORF">DERYTH_LOCUS12855</name>
</gene>
<dbReference type="AlphaFoldDB" id="A0A9N9N3K2"/>
<feature type="non-terminal residue" evidence="1">
    <location>
        <position position="1"/>
    </location>
</feature>
<accession>A0A9N9N3K2</accession>
<organism evidence="1 2">
    <name type="scientific">Dentiscutata erythropus</name>
    <dbReference type="NCBI Taxonomy" id="1348616"/>
    <lineage>
        <taxon>Eukaryota</taxon>
        <taxon>Fungi</taxon>
        <taxon>Fungi incertae sedis</taxon>
        <taxon>Mucoromycota</taxon>
        <taxon>Glomeromycotina</taxon>
        <taxon>Glomeromycetes</taxon>
        <taxon>Diversisporales</taxon>
        <taxon>Gigasporaceae</taxon>
        <taxon>Dentiscutata</taxon>
    </lineage>
</organism>
<dbReference type="OrthoDB" id="2427805at2759"/>
<keyword evidence="2" id="KW-1185">Reference proteome</keyword>
<evidence type="ECO:0000313" key="1">
    <source>
        <dbReference type="EMBL" id="CAG8698833.1"/>
    </source>
</evidence>
<name>A0A9N9N3K2_9GLOM</name>
<reference evidence="1" key="1">
    <citation type="submission" date="2021-06" db="EMBL/GenBank/DDBJ databases">
        <authorList>
            <person name="Kallberg Y."/>
            <person name="Tangrot J."/>
            <person name="Rosling A."/>
        </authorList>
    </citation>
    <scope>NUCLEOTIDE SEQUENCE</scope>
    <source>
        <strain evidence="1">MA453B</strain>
    </source>
</reference>
<dbReference type="EMBL" id="CAJVPY010008642">
    <property type="protein sequence ID" value="CAG8698833.1"/>
    <property type="molecule type" value="Genomic_DNA"/>
</dbReference>
<dbReference type="Proteomes" id="UP000789405">
    <property type="component" value="Unassembled WGS sequence"/>
</dbReference>
<proteinExistence type="predicted"/>
<comment type="caution">
    <text evidence="1">The sequence shown here is derived from an EMBL/GenBank/DDBJ whole genome shotgun (WGS) entry which is preliminary data.</text>
</comment>
<sequence length="102" mass="11338">SESNGDKDEFGAGEAGKSWMDEFETKFLKEAGLKLPKTLKGPETIRSLRGVMCLEERNNVLGVVVGNKFSSGAVEEAEKSKEYPIILTTKDRIPTTYFHTRP</sequence>